<proteinExistence type="predicted"/>
<dbReference type="PANTHER" id="PTHR37592:SF1">
    <property type="match status" value="1"/>
</dbReference>
<organism evidence="3 4">
    <name type="scientific">Puccinia striiformis</name>
    <dbReference type="NCBI Taxonomy" id="27350"/>
    <lineage>
        <taxon>Eukaryota</taxon>
        <taxon>Fungi</taxon>
        <taxon>Dikarya</taxon>
        <taxon>Basidiomycota</taxon>
        <taxon>Pucciniomycotina</taxon>
        <taxon>Pucciniomycetes</taxon>
        <taxon>Pucciniales</taxon>
        <taxon>Pucciniaceae</taxon>
        <taxon>Puccinia</taxon>
    </lineage>
</organism>
<reference evidence="4" key="2">
    <citation type="journal article" date="2018" name="BMC Genomics">
        <title>Genomic insights into host adaptation between the wheat stripe rust pathogen (Puccinia striiformis f. sp. tritici) and the barley stripe rust pathogen (Puccinia striiformis f. sp. hordei).</title>
        <authorList>
            <person name="Xia C."/>
            <person name="Wang M."/>
            <person name="Yin C."/>
            <person name="Cornejo O.E."/>
            <person name="Hulbert S.H."/>
            <person name="Chen X."/>
        </authorList>
    </citation>
    <scope>NUCLEOTIDE SEQUENCE [LARGE SCALE GENOMIC DNA]</scope>
    <source>
        <strain evidence="4">93TX-2</strain>
    </source>
</reference>
<keyword evidence="1" id="KW-0732">Signal</keyword>
<dbReference type="VEuPathDB" id="FungiDB:PSHT_01644"/>
<dbReference type="VEuPathDB" id="FungiDB:PSTT_02313"/>
<evidence type="ECO:0000313" key="4">
    <source>
        <dbReference type="Proteomes" id="UP000238274"/>
    </source>
</evidence>
<dbReference type="PANTHER" id="PTHR37592">
    <property type="match status" value="1"/>
</dbReference>
<evidence type="ECO:0000313" key="3">
    <source>
        <dbReference type="EMBL" id="POW22104.1"/>
    </source>
</evidence>
<keyword evidence="4" id="KW-1185">Reference proteome</keyword>
<dbReference type="EMBL" id="PKSM01000013">
    <property type="protein sequence ID" value="POW22104.1"/>
    <property type="molecule type" value="Genomic_DNA"/>
</dbReference>
<dbReference type="AlphaFoldDB" id="A0A2S4WK29"/>
<reference evidence="4" key="3">
    <citation type="journal article" date="2018" name="Mol. Plant Microbe Interact.">
        <title>Genome sequence resources for the wheat stripe rust pathogen (Puccinia striiformis f. sp. tritici) and the barley stripe rust pathogen (Puccinia striiformis f. sp. hordei).</title>
        <authorList>
            <person name="Xia C."/>
            <person name="Wang M."/>
            <person name="Yin C."/>
            <person name="Cornejo O.E."/>
            <person name="Hulbert S.H."/>
            <person name="Chen X."/>
        </authorList>
    </citation>
    <scope>NUCLEOTIDE SEQUENCE [LARGE SCALE GENOMIC DNA]</scope>
    <source>
        <strain evidence="4">93TX-2</strain>
    </source>
</reference>
<name>A0A2S4WK29_9BASI</name>
<feature type="domain" description="DUF7143" evidence="2">
    <location>
        <begin position="99"/>
        <end position="210"/>
    </location>
</feature>
<dbReference type="InterPro" id="IPR055567">
    <property type="entry name" value="DUF7143"/>
</dbReference>
<comment type="caution">
    <text evidence="3">The sequence shown here is derived from an EMBL/GenBank/DDBJ whole genome shotgun (WGS) entry which is preliminary data.</text>
</comment>
<gene>
    <name evidence="3" type="ORF">PSHT_01644</name>
</gene>
<accession>A0A2S4WK29</accession>
<feature type="chain" id="PRO_5015459637" description="DUF7143 domain-containing protein" evidence="1">
    <location>
        <begin position="25"/>
        <end position="213"/>
    </location>
</feature>
<dbReference type="Proteomes" id="UP000238274">
    <property type="component" value="Unassembled WGS sequence"/>
</dbReference>
<evidence type="ECO:0000256" key="1">
    <source>
        <dbReference type="SAM" id="SignalP"/>
    </source>
</evidence>
<reference evidence="3 4" key="1">
    <citation type="submission" date="2017-12" db="EMBL/GenBank/DDBJ databases">
        <title>Gene loss provides genomic basis for host adaptation in cereal stripe rust fungi.</title>
        <authorList>
            <person name="Xia C."/>
        </authorList>
    </citation>
    <scope>NUCLEOTIDE SEQUENCE [LARGE SCALE GENOMIC DNA]</scope>
    <source>
        <strain evidence="3 4">93TX-2</strain>
    </source>
</reference>
<dbReference type="Pfam" id="PF23631">
    <property type="entry name" value="DUF7143"/>
    <property type="match status" value="1"/>
</dbReference>
<sequence>MFNLRLFPLLLILILQFSVYTVHCRLCYLTGKVRLPKDVNPPSDVNCLRVSFAPRRAVCRRRFLQIFQTSNSATQNSWVTDDAQRSCPIEFTKTQSYFQQSMINFKNSALTPAGFALASFSAGGAHTTESIVTAGKLYSAANAALLDRGEKKIQNQLQVVDLFIASQIEATKGPDGRDSTIGILNKLIKICGPNCTSAEIAKIQDMIAAMSTV</sequence>
<protein>
    <recommendedName>
        <fullName evidence="2">DUF7143 domain-containing protein</fullName>
    </recommendedName>
</protein>
<evidence type="ECO:0000259" key="2">
    <source>
        <dbReference type="Pfam" id="PF23631"/>
    </source>
</evidence>
<feature type="signal peptide" evidence="1">
    <location>
        <begin position="1"/>
        <end position="24"/>
    </location>
</feature>